<dbReference type="AlphaFoldDB" id="A0A8J7CXQ5"/>
<dbReference type="EMBL" id="JADEXS010000099">
    <property type="protein sequence ID" value="MBE9022713.1"/>
    <property type="molecule type" value="Genomic_DNA"/>
</dbReference>
<dbReference type="RefSeq" id="WP_193915613.1">
    <property type="nucleotide sequence ID" value="NZ_JADEXS020000001.1"/>
</dbReference>
<dbReference type="Proteomes" id="UP000622533">
    <property type="component" value="Unassembled WGS sequence"/>
</dbReference>
<accession>A0A8J7CXQ5</accession>
<evidence type="ECO:0000313" key="2">
    <source>
        <dbReference type="EMBL" id="MBE9022713.1"/>
    </source>
</evidence>
<evidence type="ECO:0000256" key="1">
    <source>
        <dbReference type="SAM" id="MobiDB-lite"/>
    </source>
</evidence>
<evidence type="ECO:0000313" key="3">
    <source>
        <dbReference type="Proteomes" id="UP000622533"/>
    </source>
</evidence>
<proteinExistence type="predicted"/>
<protein>
    <recommendedName>
        <fullName evidence="4">Transposase</fullName>
    </recommendedName>
</protein>
<reference evidence="2" key="1">
    <citation type="submission" date="2020-10" db="EMBL/GenBank/DDBJ databases">
        <authorList>
            <person name="Castelo-Branco R."/>
            <person name="Eusebio N."/>
            <person name="Adriana R."/>
            <person name="Vieira A."/>
            <person name="Brugerolle De Fraissinette N."/>
            <person name="Rezende De Castro R."/>
            <person name="Schneider M.P."/>
            <person name="Vasconcelos V."/>
            <person name="Leao P.N."/>
        </authorList>
    </citation>
    <scope>NUCLEOTIDE SEQUENCE</scope>
    <source>
        <strain evidence="2">LEGE 12446</strain>
    </source>
</reference>
<feature type="region of interest" description="Disordered" evidence="1">
    <location>
        <begin position="96"/>
        <end position="119"/>
    </location>
</feature>
<name>A0A8J7CXQ5_DESMC</name>
<sequence length="147" mass="16818">MSVRLVKNKEQKEDLTEKQLCRLQGERTKREALNQTFPNYPSKPLYQGKSSIIVGVSFGLDKAATVAVVDAAKKKVLAYPSTKQLLGKNYKLLNRQRKKQQRLSHEDHKAQKRNAPNDFGELHLGDMSIDYWLMQLLRSPKPIKQAA</sequence>
<keyword evidence="3" id="KW-1185">Reference proteome</keyword>
<organism evidence="2 3">
    <name type="scientific">Desmonostoc muscorum LEGE 12446</name>
    <dbReference type="NCBI Taxonomy" id="1828758"/>
    <lineage>
        <taxon>Bacteria</taxon>
        <taxon>Bacillati</taxon>
        <taxon>Cyanobacteriota</taxon>
        <taxon>Cyanophyceae</taxon>
        <taxon>Nostocales</taxon>
        <taxon>Nostocaceae</taxon>
        <taxon>Desmonostoc</taxon>
    </lineage>
</organism>
<comment type="caution">
    <text evidence="2">The sequence shown here is derived from an EMBL/GenBank/DDBJ whole genome shotgun (WGS) entry which is preliminary data.</text>
</comment>
<evidence type="ECO:0008006" key="4">
    <source>
        <dbReference type="Google" id="ProtNLM"/>
    </source>
</evidence>
<gene>
    <name evidence="2" type="ORF">IQ276_09805</name>
</gene>